<organism evidence="8 9">
    <name type="scientific">Planoprotostelium fungivorum</name>
    <dbReference type="NCBI Taxonomy" id="1890364"/>
    <lineage>
        <taxon>Eukaryota</taxon>
        <taxon>Amoebozoa</taxon>
        <taxon>Evosea</taxon>
        <taxon>Variosea</taxon>
        <taxon>Cavosteliida</taxon>
        <taxon>Cavosteliaceae</taxon>
        <taxon>Planoprotostelium</taxon>
    </lineage>
</organism>
<evidence type="ECO:0000313" key="9">
    <source>
        <dbReference type="Proteomes" id="UP000241769"/>
    </source>
</evidence>
<feature type="transmembrane region" description="Helical" evidence="6">
    <location>
        <begin position="150"/>
        <end position="170"/>
    </location>
</feature>
<comment type="subcellular location">
    <subcellularLocation>
        <location evidence="1 6">Endoplasmic reticulum membrane</location>
        <topology evidence="1 6">Multi-pass membrane protein</topology>
    </subcellularLocation>
</comment>
<evidence type="ECO:0000256" key="4">
    <source>
        <dbReference type="ARBA" id="ARBA00022989"/>
    </source>
</evidence>
<dbReference type="EMBL" id="MDYQ01000005">
    <property type="protein sequence ID" value="PRP89192.1"/>
    <property type="molecule type" value="Genomic_DNA"/>
</dbReference>
<keyword evidence="9" id="KW-1185">Reference proteome</keyword>
<keyword evidence="5 6" id="KW-0472">Membrane</keyword>
<evidence type="ECO:0000256" key="6">
    <source>
        <dbReference type="RuleBase" id="RU363132"/>
    </source>
</evidence>
<dbReference type="Proteomes" id="UP000241769">
    <property type="component" value="Unassembled WGS sequence"/>
</dbReference>
<dbReference type="GO" id="GO:0009617">
    <property type="term" value="P:response to bacterium"/>
    <property type="evidence" value="ECO:0007669"/>
    <property type="project" value="InterPro"/>
</dbReference>
<keyword evidence="3 6" id="KW-0256">Endoplasmic reticulum</keyword>
<dbReference type="STRING" id="1890364.A0A2P6NZ19"/>
<feature type="domain" description="Reticulon" evidence="7">
    <location>
        <begin position="113"/>
        <end position="312"/>
    </location>
</feature>
<sequence>MGPQRQVQSTFFNEFAVKRPKEQNLSSETSNTNIIMSHNIHAELDTAHASASEPAINAHTEVQREIKETVATVAAALHGDTLTTSHPVAGTTTTSFTEAFVAILKKNPLYPKASALFHWTDPARSGTVFGCITLAYFLVNFWGFTFLTLFSYAALILLIACIGYVNYIVLKAQYGQDRAVENPFKALFHQNQFQVSRQEAQPHLDTLLDLVNLFLSTIREIFFVTDNVRSFSALGFFFFTANFGNWFGDLTIIYLATLGLFVWPRLYQEKKNEIDQGYAKFQAEKDKYVQLALSKVPPALQQRLAFLKPKSA</sequence>
<dbReference type="InterPro" id="IPR045064">
    <property type="entry name" value="Reticulon-like"/>
</dbReference>
<dbReference type="Pfam" id="PF02453">
    <property type="entry name" value="Reticulon"/>
    <property type="match status" value="1"/>
</dbReference>
<dbReference type="InterPro" id="IPR003388">
    <property type="entry name" value="Reticulon"/>
</dbReference>
<dbReference type="AlphaFoldDB" id="A0A2P6NZ19"/>
<evidence type="ECO:0000256" key="5">
    <source>
        <dbReference type="ARBA" id="ARBA00023136"/>
    </source>
</evidence>
<evidence type="ECO:0000256" key="2">
    <source>
        <dbReference type="ARBA" id="ARBA00022692"/>
    </source>
</evidence>
<reference evidence="8 9" key="1">
    <citation type="journal article" date="2018" name="Genome Biol. Evol.">
        <title>Multiple Roots of Fruiting Body Formation in Amoebozoa.</title>
        <authorList>
            <person name="Hillmann F."/>
            <person name="Forbes G."/>
            <person name="Novohradska S."/>
            <person name="Ferling I."/>
            <person name="Riege K."/>
            <person name="Groth M."/>
            <person name="Westermann M."/>
            <person name="Marz M."/>
            <person name="Spaller T."/>
            <person name="Winckler T."/>
            <person name="Schaap P."/>
            <person name="Glockner G."/>
        </authorList>
    </citation>
    <scope>NUCLEOTIDE SEQUENCE [LARGE SCALE GENOMIC DNA]</scope>
    <source>
        <strain evidence="8 9">Jena</strain>
    </source>
</reference>
<dbReference type="FunCoup" id="A0A2P6NZ19">
    <property type="interactions" value="3"/>
</dbReference>
<dbReference type="Gene3D" id="1.20.5.2480">
    <property type="match status" value="1"/>
</dbReference>
<evidence type="ECO:0000256" key="1">
    <source>
        <dbReference type="ARBA" id="ARBA00004477"/>
    </source>
</evidence>
<name>A0A2P6NZ19_9EUKA</name>
<dbReference type="InParanoid" id="A0A2P6NZ19"/>
<keyword evidence="4 6" id="KW-1133">Transmembrane helix</keyword>
<dbReference type="PROSITE" id="PS50845">
    <property type="entry name" value="RETICULON"/>
    <property type="match status" value="1"/>
</dbReference>
<keyword evidence="2 6" id="KW-0812">Transmembrane</keyword>
<dbReference type="GO" id="GO:0005789">
    <property type="term" value="C:endoplasmic reticulum membrane"/>
    <property type="evidence" value="ECO:0007669"/>
    <property type="project" value="UniProtKB-SubCell"/>
</dbReference>
<feature type="transmembrane region" description="Helical" evidence="6">
    <location>
        <begin position="126"/>
        <end position="144"/>
    </location>
</feature>
<evidence type="ECO:0000256" key="3">
    <source>
        <dbReference type="ARBA" id="ARBA00022824"/>
    </source>
</evidence>
<dbReference type="PANTHER" id="PTHR10994">
    <property type="entry name" value="RETICULON"/>
    <property type="match status" value="1"/>
</dbReference>
<gene>
    <name evidence="8" type="ORF">PROFUN_01912</name>
</gene>
<proteinExistence type="predicted"/>
<protein>
    <recommendedName>
        <fullName evidence="6">Reticulon-like protein</fullName>
    </recommendedName>
</protein>
<accession>A0A2P6NZ19</accession>
<dbReference type="PANTHER" id="PTHR10994:SF193">
    <property type="entry name" value="RETICULON-LIKE PROTEIN"/>
    <property type="match status" value="1"/>
</dbReference>
<comment type="caution">
    <text evidence="8">The sequence shown here is derived from an EMBL/GenBank/DDBJ whole genome shotgun (WGS) entry which is preliminary data.</text>
</comment>
<evidence type="ECO:0000259" key="7">
    <source>
        <dbReference type="PROSITE" id="PS50845"/>
    </source>
</evidence>
<evidence type="ECO:0000313" key="8">
    <source>
        <dbReference type="EMBL" id="PRP89192.1"/>
    </source>
</evidence>